<feature type="region of interest" description="Disordered" evidence="2">
    <location>
        <begin position="658"/>
        <end position="684"/>
    </location>
</feature>
<feature type="compositionally biased region" description="Basic and acidic residues" evidence="2">
    <location>
        <begin position="28"/>
        <end position="49"/>
    </location>
</feature>
<evidence type="ECO:0000256" key="2">
    <source>
        <dbReference type="SAM" id="MobiDB-lite"/>
    </source>
</evidence>
<feature type="region of interest" description="Disordered" evidence="2">
    <location>
        <begin position="898"/>
        <end position="917"/>
    </location>
</feature>
<feature type="compositionally biased region" description="Polar residues" evidence="2">
    <location>
        <begin position="658"/>
        <end position="670"/>
    </location>
</feature>
<evidence type="ECO:0000256" key="1">
    <source>
        <dbReference type="SAM" id="Coils"/>
    </source>
</evidence>
<feature type="coiled-coil region" evidence="1">
    <location>
        <begin position="127"/>
        <end position="172"/>
    </location>
</feature>
<gene>
    <name evidence="3" type="ORF">CSKR_111860</name>
</gene>
<feature type="region of interest" description="Disordered" evidence="2">
    <location>
        <begin position="810"/>
        <end position="883"/>
    </location>
</feature>
<feature type="region of interest" description="Disordered" evidence="2">
    <location>
        <begin position="1055"/>
        <end position="1091"/>
    </location>
</feature>
<feature type="region of interest" description="Disordered" evidence="2">
    <location>
        <begin position="518"/>
        <end position="549"/>
    </location>
</feature>
<keyword evidence="4" id="KW-1185">Reference proteome</keyword>
<keyword evidence="1" id="KW-0175">Coiled coil</keyword>
<feature type="compositionally biased region" description="Basic and acidic residues" evidence="2">
    <location>
        <begin position="898"/>
        <end position="910"/>
    </location>
</feature>
<feature type="coiled-coil region" evidence="1">
    <location>
        <begin position="572"/>
        <end position="619"/>
    </location>
</feature>
<reference evidence="3 4" key="1">
    <citation type="journal article" date="2018" name="Biotechnol. Adv.">
        <title>Improved genomic resources and new bioinformatic workflow for the carcinogenic parasite Clonorchis sinensis: Biotechnological implications.</title>
        <authorList>
            <person name="Wang D."/>
            <person name="Korhonen P.K."/>
            <person name="Gasser R.B."/>
            <person name="Young N.D."/>
        </authorList>
    </citation>
    <scope>NUCLEOTIDE SEQUENCE [LARGE SCALE GENOMIC DNA]</scope>
    <source>
        <strain evidence="3">Cs-k2</strain>
    </source>
</reference>
<dbReference type="OrthoDB" id="10072099at2759"/>
<protein>
    <submittedName>
        <fullName evidence="3">Uncharacterized protein</fullName>
    </submittedName>
</protein>
<feature type="compositionally biased region" description="Basic and acidic residues" evidence="2">
    <location>
        <begin position="518"/>
        <end position="527"/>
    </location>
</feature>
<comment type="caution">
    <text evidence="3">The sequence shown here is derived from an EMBL/GenBank/DDBJ whole genome shotgun (WGS) entry which is preliminary data.</text>
</comment>
<feature type="compositionally biased region" description="Polar residues" evidence="2">
    <location>
        <begin position="1065"/>
        <end position="1077"/>
    </location>
</feature>
<feature type="region of interest" description="Disordered" evidence="2">
    <location>
        <begin position="28"/>
        <end position="50"/>
    </location>
</feature>
<feature type="coiled-coil region" evidence="1">
    <location>
        <begin position="270"/>
        <end position="304"/>
    </location>
</feature>
<evidence type="ECO:0000313" key="4">
    <source>
        <dbReference type="Proteomes" id="UP000286415"/>
    </source>
</evidence>
<proteinExistence type="predicted"/>
<reference evidence="3 4" key="2">
    <citation type="journal article" date="2021" name="Genomics">
        <title>High-quality reference genome for Clonorchis sinensis.</title>
        <authorList>
            <person name="Young N.D."/>
            <person name="Stroehlein A.J."/>
            <person name="Kinkar L."/>
            <person name="Wang T."/>
            <person name="Sohn W.M."/>
            <person name="Chang B.C.H."/>
            <person name="Kaur P."/>
            <person name="Weisz D."/>
            <person name="Dudchenko O."/>
            <person name="Aiden E.L."/>
            <person name="Korhonen P.K."/>
            <person name="Gasser R.B."/>
        </authorList>
    </citation>
    <scope>NUCLEOTIDE SEQUENCE [LARGE SCALE GENOMIC DNA]</scope>
    <source>
        <strain evidence="3">Cs-k2</strain>
    </source>
</reference>
<feature type="region of interest" description="Disordered" evidence="2">
    <location>
        <begin position="736"/>
        <end position="770"/>
    </location>
</feature>
<sequence length="1091" mass="123121">MQIESTISPLSGVCNEIAVRGQFFNDPLHDPVDRGETHHHPEASTDKTESACVGDCYDVEHVPSDAIENSTKEKSSVKFPHHLRDSQTDISESGDRFRGYHRTERKHSAADGMFSWDPGHFSLRQQLKKAHTQAENFRSDFARLSNERRAEQNELERLIDELRGQLQVDRKETCNQGQQTTMQYPTLMHSSQSTFDHLQTCITQLLDANADQEKVIHQTRARLELSENRVSGLTNAFDRLSGMINEMASGRSFADLEDPVQLVENVGSTIRALKSTNEVLVRKIEGLEKQLRASEDRRKSTMELVHREHTEQLLEQRDSVHNEMLRTVKKAEASTLETGSLSSEATKLKDPFVGELDRKSEEIKRLHQKLELQLDRQDKLPRQPLQNALDKAEQAAVRLRCERDSAVSQQSVLSAKLEAAETYMKELEFRCSEQLMMQERLKRKLNEARQQKARLLREVASCVTVFGNVQELLVQRLQLPKNELPLRPPVPFTKASEISMVTEQLLYLATQLKLKQSDEENRNRVYEEQEQQITPKKANLEEQTTQSGDHQKLLDEQKADIDRITLERDYYIDLLNEQTEELLSIKADYQRQLRETAKLARTKDRLDELTQQIQLLTCSPTNVKVIHSCCTEVPKTTNFTRERSASCCIRTTNHQLDSSEQGLHSQTTSIPDDRHSSSTALNQTKESVSQQFIEKFRSPAAETMATRMASFSNKLKGLRTACHYLEVAQRDLKKAQNSVPNWSTDSVPQTAGRFGQNTGDSPSRTQSQGRLNAVDVQRFGAANENVGRQNMSNLLLRMTERNRKLIKELEDQTTSYTTNMTASKDDPQTLNSVPIVPSSEPDSTQQTRLPHQYTSSSLQAEESAKSSAIRPNPLLSNGNENRGNDIVADLQEAFPGVDRLESSKMKRPTDDMTDLGLSTTVSMPWSHSQKLGETSTDTNSINKAYNSVRSEKVYSENKNRITTILEHPVGQTTSVPNLQKPTGERSHGVDEITLAKINEYRSRLYFDCPTIRTSTHSNSVLSLAPLDVTRDPLSASPIVKPWRSKINLNRLHESPTATPVVDGSATPTNLLGLSGSPTDIVLRPPSETPSG</sequence>
<name>A0A8T1MCJ8_CLOSI</name>
<dbReference type="AlphaFoldDB" id="A0A8T1MCJ8"/>
<organism evidence="3 4">
    <name type="scientific">Clonorchis sinensis</name>
    <name type="common">Chinese liver fluke</name>
    <dbReference type="NCBI Taxonomy" id="79923"/>
    <lineage>
        <taxon>Eukaryota</taxon>
        <taxon>Metazoa</taxon>
        <taxon>Spiralia</taxon>
        <taxon>Lophotrochozoa</taxon>
        <taxon>Platyhelminthes</taxon>
        <taxon>Trematoda</taxon>
        <taxon>Digenea</taxon>
        <taxon>Opisthorchiida</taxon>
        <taxon>Opisthorchiata</taxon>
        <taxon>Opisthorchiidae</taxon>
        <taxon>Clonorchis</taxon>
    </lineage>
</organism>
<feature type="compositionally biased region" description="Polar residues" evidence="2">
    <location>
        <begin position="840"/>
        <end position="860"/>
    </location>
</feature>
<evidence type="ECO:0000313" key="3">
    <source>
        <dbReference type="EMBL" id="KAG5446873.1"/>
    </source>
</evidence>
<dbReference type="EMBL" id="NIRI02000042">
    <property type="protein sequence ID" value="KAG5446873.1"/>
    <property type="molecule type" value="Genomic_DNA"/>
</dbReference>
<dbReference type="Proteomes" id="UP000286415">
    <property type="component" value="Unassembled WGS sequence"/>
</dbReference>
<feature type="compositionally biased region" description="Polar residues" evidence="2">
    <location>
        <begin position="812"/>
        <end position="832"/>
    </location>
</feature>
<feature type="coiled-coil region" evidence="1">
    <location>
        <begin position="353"/>
        <end position="458"/>
    </location>
</feature>
<accession>A0A8T1MCJ8</accession>